<feature type="region of interest" description="Disordered" evidence="1">
    <location>
        <begin position="65"/>
        <end position="88"/>
    </location>
</feature>
<accession>A0ABD5WWC6</accession>
<dbReference type="RefSeq" id="WP_276238915.1">
    <property type="nucleotide sequence ID" value="NZ_CP119989.1"/>
</dbReference>
<dbReference type="Proteomes" id="UP001596388">
    <property type="component" value="Unassembled WGS sequence"/>
</dbReference>
<proteinExistence type="predicted"/>
<evidence type="ECO:0000256" key="1">
    <source>
        <dbReference type="SAM" id="MobiDB-lite"/>
    </source>
</evidence>
<feature type="compositionally biased region" description="Polar residues" evidence="1">
    <location>
        <begin position="77"/>
        <end position="88"/>
    </location>
</feature>
<dbReference type="GeneID" id="79269489"/>
<protein>
    <recommendedName>
        <fullName evidence="4">Small CPxCG-related zinc finger protein</fullName>
    </recommendedName>
</protein>
<gene>
    <name evidence="2" type="ORF">ACFQKD_04820</name>
</gene>
<evidence type="ECO:0008006" key="4">
    <source>
        <dbReference type="Google" id="ProtNLM"/>
    </source>
</evidence>
<evidence type="ECO:0000313" key="3">
    <source>
        <dbReference type="Proteomes" id="UP001596388"/>
    </source>
</evidence>
<keyword evidence="3" id="KW-1185">Reference proteome</keyword>
<dbReference type="AlphaFoldDB" id="A0ABD5WWC6"/>
<sequence>MEFVETATFECGGCGRRSPSTWIDYDRLGYPVCPECGRVDRPFPVRPFGATPGALGRVVVETDAPASETAASAADVGTNTTRSMEPSR</sequence>
<evidence type="ECO:0000313" key="2">
    <source>
        <dbReference type="EMBL" id="MFC7096621.1"/>
    </source>
</evidence>
<name>A0ABD5WWC6_9EURY</name>
<feature type="compositionally biased region" description="Low complexity" evidence="1">
    <location>
        <begin position="65"/>
        <end position="75"/>
    </location>
</feature>
<organism evidence="2 3">
    <name type="scientific">Halobaculum marinum</name>
    <dbReference type="NCBI Taxonomy" id="3031996"/>
    <lineage>
        <taxon>Archaea</taxon>
        <taxon>Methanobacteriati</taxon>
        <taxon>Methanobacteriota</taxon>
        <taxon>Stenosarchaea group</taxon>
        <taxon>Halobacteria</taxon>
        <taxon>Halobacteriales</taxon>
        <taxon>Haloferacaceae</taxon>
        <taxon>Halobaculum</taxon>
    </lineage>
</organism>
<comment type="caution">
    <text evidence="2">The sequence shown here is derived from an EMBL/GenBank/DDBJ whole genome shotgun (WGS) entry which is preliminary data.</text>
</comment>
<reference evidence="2 3" key="1">
    <citation type="journal article" date="2019" name="Int. J. Syst. Evol. Microbiol.">
        <title>The Global Catalogue of Microorganisms (GCM) 10K type strain sequencing project: providing services to taxonomists for standard genome sequencing and annotation.</title>
        <authorList>
            <consortium name="The Broad Institute Genomics Platform"/>
            <consortium name="The Broad Institute Genome Sequencing Center for Infectious Disease"/>
            <person name="Wu L."/>
            <person name="Ma J."/>
        </authorList>
    </citation>
    <scope>NUCLEOTIDE SEQUENCE [LARGE SCALE GENOMIC DNA]</scope>
    <source>
        <strain evidence="2 3">DT55</strain>
    </source>
</reference>
<dbReference type="EMBL" id="JBHTAG010000002">
    <property type="protein sequence ID" value="MFC7096621.1"/>
    <property type="molecule type" value="Genomic_DNA"/>
</dbReference>